<accession>A0A813DE44</accession>
<dbReference type="OrthoDB" id="431096at2759"/>
<sequence>MERLQQDQRIFVPCLTGFSVPFPGFKRLRRQHELQSLECARASTVRPLVDALLDSAIEVHSIMLHKDADGPRSAALASKLRELLGKPSAREALATIRVEVPSHDLFEGIGQQSQEPGRGSSATADSSKDNQAAPADAAEESGKAAAGAPDALLMTVPGEMLPGTASMADGDCDSSSRLWQAVHVGDEATLRALVERQLCNGKMRDASGHSVLWHLIAFGHLGIAEYIMDAFPPGSSKGVEVDEVHERRGDTLLHLLCGGKSFSKEAATLFKRVTAMAPDALFQRVNQAGLSFLQIAASTMNFWVLTFMLKNFQEKAKMLICSPSHAALKSMVQGVPQPMPAAFEAPDKFPEHFRVAELLRPDETGVVPYADIAFDVGPDNEGVASGRFLAHRIVLVAQSPVLFQELDKLPVVELPREKIRASIFRVDPRISQEVHRAPKGMCPLQVAEATPRLCPGLPVPAAPLVAARGVFAGVLCLCRSAGSGERGHPPYSPGFSLHHSAQCASALRAIERAGRLSNP</sequence>
<keyword evidence="3" id="KW-1185">Reference proteome</keyword>
<evidence type="ECO:0000313" key="3">
    <source>
        <dbReference type="Proteomes" id="UP000654075"/>
    </source>
</evidence>
<dbReference type="AlphaFoldDB" id="A0A813DE44"/>
<dbReference type="EMBL" id="CAJNNV010000921">
    <property type="protein sequence ID" value="CAE8583881.1"/>
    <property type="molecule type" value="Genomic_DNA"/>
</dbReference>
<evidence type="ECO:0000313" key="2">
    <source>
        <dbReference type="EMBL" id="CAE8583881.1"/>
    </source>
</evidence>
<feature type="region of interest" description="Disordered" evidence="1">
    <location>
        <begin position="109"/>
        <end position="144"/>
    </location>
</feature>
<organism evidence="2 3">
    <name type="scientific">Polarella glacialis</name>
    <name type="common">Dinoflagellate</name>
    <dbReference type="NCBI Taxonomy" id="89957"/>
    <lineage>
        <taxon>Eukaryota</taxon>
        <taxon>Sar</taxon>
        <taxon>Alveolata</taxon>
        <taxon>Dinophyceae</taxon>
        <taxon>Suessiales</taxon>
        <taxon>Suessiaceae</taxon>
        <taxon>Polarella</taxon>
    </lineage>
</organism>
<feature type="compositionally biased region" description="Polar residues" evidence="1">
    <location>
        <begin position="110"/>
        <end position="125"/>
    </location>
</feature>
<evidence type="ECO:0000256" key="1">
    <source>
        <dbReference type="SAM" id="MobiDB-lite"/>
    </source>
</evidence>
<comment type="caution">
    <text evidence="2">The sequence shown here is derived from an EMBL/GenBank/DDBJ whole genome shotgun (WGS) entry which is preliminary data.</text>
</comment>
<dbReference type="SUPFAM" id="SSF48403">
    <property type="entry name" value="Ankyrin repeat"/>
    <property type="match status" value="1"/>
</dbReference>
<dbReference type="InterPro" id="IPR036770">
    <property type="entry name" value="Ankyrin_rpt-contain_sf"/>
</dbReference>
<name>A0A813DE44_POLGL</name>
<reference evidence="2" key="1">
    <citation type="submission" date="2021-02" db="EMBL/GenBank/DDBJ databases">
        <authorList>
            <person name="Dougan E. K."/>
            <person name="Rhodes N."/>
            <person name="Thang M."/>
            <person name="Chan C."/>
        </authorList>
    </citation>
    <scope>NUCLEOTIDE SEQUENCE</scope>
</reference>
<dbReference type="Proteomes" id="UP000654075">
    <property type="component" value="Unassembled WGS sequence"/>
</dbReference>
<protein>
    <submittedName>
        <fullName evidence="2">Uncharacterized protein</fullName>
    </submittedName>
</protein>
<dbReference type="Gene3D" id="1.25.40.20">
    <property type="entry name" value="Ankyrin repeat-containing domain"/>
    <property type="match status" value="1"/>
</dbReference>
<gene>
    <name evidence="2" type="ORF">PGLA1383_LOCUS2829</name>
</gene>
<proteinExistence type="predicted"/>